<feature type="transmembrane region" description="Helical" evidence="3">
    <location>
        <begin position="63"/>
        <end position="84"/>
    </location>
</feature>
<keyword evidence="1 2" id="KW-0808">Transferase</keyword>
<dbReference type="EMBL" id="SGJP01000023">
    <property type="protein sequence ID" value="NFA60999.1"/>
    <property type="molecule type" value="Genomic_DNA"/>
</dbReference>
<dbReference type="Gene3D" id="1.20.120.1760">
    <property type="match status" value="1"/>
</dbReference>
<comment type="similarity">
    <text evidence="2">Belongs to the CDP-alcohol phosphatidyltransferase class-I family.</text>
</comment>
<dbReference type="GO" id="GO:0016020">
    <property type="term" value="C:membrane"/>
    <property type="evidence" value="ECO:0007669"/>
    <property type="project" value="InterPro"/>
</dbReference>
<accession>A0A6M0SZQ6</accession>
<dbReference type="GO" id="GO:0008654">
    <property type="term" value="P:phospholipid biosynthetic process"/>
    <property type="evidence" value="ECO:0007669"/>
    <property type="project" value="InterPro"/>
</dbReference>
<keyword evidence="3" id="KW-1133">Transmembrane helix</keyword>
<reference evidence="4 5" key="1">
    <citation type="submission" date="2019-02" db="EMBL/GenBank/DDBJ databases">
        <title>Genome sequencing of Clostridium botulinum clinical isolates.</title>
        <authorList>
            <person name="Brunt J."/>
            <person name="Van Vliet A.H.M."/>
            <person name="Stringer S.C."/>
            <person name="Grant K.A."/>
            <person name="Carter A.C."/>
            <person name="Peck M.W."/>
        </authorList>
    </citation>
    <scope>NUCLEOTIDE SEQUENCE [LARGE SCALE GENOMIC DNA]</scope>
    <source>
        <strain evidence="4 5">R1125/03</strain>
    </source>
</reference>
<dbReference type="InterPro" id="IPR048254">
    <property type="entry name" value="CDP_ALCOHOL_P_TRANSF_CS"/>
</dbReference>
<dbReference type="AlphaFoldDB" id="A0A6M0SZQ6"/>
<gene>
    <name evidence="4" type="ORF">EXM42_11525</name>
</gene>
<feature type="transmembrane region" description="Helical" evidence="3">
    <location>
        <begin position="122"/>
        <end position="140"/>
    </location>
</feature>
<protein>
    <submittedName>
        <fullName evidence="4">CDP-alcohol phosphatidyltransferase family protein</fullName>
    </submittedName>
</protein>
<evidence type="ECO:0000256" key="1">
    <source>
        <dbReference type="ARBA" id="ARBA00022679"/>
    </source>
</evidence>
<dbReference type="GO" id="GO:0016780">
    <property type="term" value="F:phosphotransferase activity, for other substituted phosphate groups"/>
    <property type="evidence" value="ECO:0007669"/>
    <property type="project" value="InterPro"/>
</dbReference>
<keyword evidence="3" id="KW-0812">Transmembrane</keyword>
<evidence type="ECO:0000313" key="5">
    <source>
        <dbReference type="Proteomes" id="UP000473089"/>
    </source>
</evidence>
<evidence type="ECO:0000256" key="3">
    <source>
        <dbReference type="SAM" id="Phobius"/>
    </source>
</evidence>
<sequence length="180" mass="20554">MVVQMKNIPNLITMIRILGITVLVFIRPFSEIFFIIYLICGISDILDGMIARKMNLVSKKGQVLDSIADFFMFIVFLFIFTSNFKIHLLAIYWVAIIAVIRLTSLGIGFLHYKQLTFLHTYANKLTGIVLFCFPFMYVVLGLYTTTILVCFIASISAVEELIINTISKQLCRDIKSIFSL</sequence>
<dbReference type="InterPro" id="IPR043130">
    <property type="entry name" value="CDP-OH_PTrfase_TM_dom"/>
</dbReference>
<dbReference type="InterPro" id="IPR000462">
    <property type="entry name" value="CDP-OH_P_trans"/>
</dbReference>
<feature type="transmembrane region" description="Helical" evidence="3">
    <location>
        <begin position="90"/>
        <end position="110"/>
    </location>
</feature>
<dbReference type="Pfam" id="PF01066">
    <property type="entry name" value="CDP-OH_P_transf"/>
    <property type="match status" value="1"/>
</dbReference>
<name>A0A6M0SZQ6_CLOBO</name>
<proteinExistence type="inferred from homology"/>
<keyword evidence="3" id="KW-0472">Membrane</keyword>
<dbReference type="Proteomes" id="UP000473089">
    <property type="component" value="Unassembled WGS sequence"/>
</dbReference>
<dbReference type="PROSITE" id="PS00379">
    <property type="entry name" value="CDP_ALCOHOL_P_TRANSF"/>
    <property type="match status" value="1"/>
</dbReference>
<organism evidence="4 5">
    <name type="scientific">Clostridium botulinum</name>
    <dbReference type="NCBI Taxonomy" id="1491"/>
    <lineage>
        <taxon>Bacteria</taxon>
        <taxon>Bacillati</taxon>
        <taxon>Bacillota</taxon>
        <taxon>Clostridia</taxon>
        <taxon>Eubacteriales</taxon>
        <taxon>Clostridiaceae</taxon>
        <taxon>Clostridium</taxon>
    </lineage>
</organism>
<evidence type="ECO:0000313" key="4">
    <source>
        <dbReference type="EMBL" id="NFA60999.1"/>
    </source>
</evidence>
<comment type="caution">
    <text evidence="4">The sequence shown here is derived from an EMBL/GenBank/DDBJ whole genome shotgun (WGS) entry which is preliminary data.</text>
</comment>
<evidence type="ECO:0000256" key="2">
    <source>
        <dbReference type="RuleBase" id="RU003750"/>
    </source>
</evidence>